<evidence type="ECO:0000256" key="11">
    <source>
        <dbReference type="ARBA" id="ARBA00022840"/>
    </source>
</evidence>
<evidence type="ECO:0000256" key="8">
    <source>
        <dbReference type="ARBA" id="ARBA00022741"/>
    </source>
</evidence>
<dbReference type="SUPFAM" id="SSF53098">
    <property type="entry name" value="Ribonuclease H-like"/>
    <property type="match status" value="1"/>
</dbReference>
<feature type="compositionally biased region" description="Low complexity" evidence="21">
    <location>
        <begin position="259"/>
        <end position="269"/>
    </location>
</feature>
<protein>
    <recommendedName>
        <fullName evidence="22">Integrase catalytic domain-containing protein</fullName>
    </recommendedName>
</protein>
<dbReference type="GO" id="GO:0004519">
    <property type="term" value="F:endonuclease activity"/>
    <property type="evidence" value="ECO:0007669"/>
    <property type="project" value="UniProtKB-KW"/>
</dbReference>
<evidence type="ECO:0000256" key="16">
    <source>
        <dbReference type="ARBA" id="ARBA00022932"/>
    </source>
</evidence>
<evidence type="ECO:0000256" key="10">
    <source>
        <dbReference type="ARBA" id="ARBA00022801"/>
    </source>
</evidence>
<evidence type="ECO:0000313" key="24">
    <source>
        <dbReference type="Proteomes" id="UP001212997"/>
    </source>
</evidence>
<keyword evidence="9" id="KW-0255">Endonuclease</keyword>
<dbReference type="GO" id="GO:0005524">
    <property type="term" value="F:ATP binding"/>
    <property type="evidence" value="ECO:0007669"/>
    <property type="project" value="UniProtKB-KW"/>
</dbReference>
<dbReference type="GO" id="GO:0003723">
    <property type="term" value="F:RNA binding"/>
    <property type="evidence" value="ECO:0007669"/>
    <property type="project" value="UniProtKB-KW"/>
</dbReference>
<keyword evidence="14" id="KW-0229">DNA integration</keyword>
<evidence type="ECO:0000256" key="21">
    <source>
        <dbReference type="SAM" id="MobiDB-lite"/>
    </source>
</evidence>
<evidence type="ECO:0000256" key="4">
    <source>
        <dbReference type="ARBA" id="ARBA00022670"/>
    </source>
</evidence>
<keyword evidence="4" id="KW-0645">Protease</keyword>
<keyword evidence="24" id="KW-1185">Reference proteome</keyword>
<dbReference type="AlphaFoldDB" id="A0AAD5VF12"/>
<keyword evidence="17" id="KW-0917">Virion maturation</keyword>
<dbReference type="Pfam" id="PF22936">
    <property type="entry name" value="Pol_BBD"/>
    <property type="match status" value="1"/>
</dbReference>
<dbReference type="InterPro" id="IPR039537">
    <property type="entry name" value="Retrotran_Ty1/copia-like"/>
</dbReference>
<comment type="catalytic activity">
    <reaction evidence="19">
        <text>DNA(n) + a 2'-deoxyribonucleoside 5'-triphosphate = DNA(n+1) + diphosphate</text>
        <dbReference type="Rhea" id="RHEA:22508"/>
        <dbReference type="Rhea" id="RHEA-COMP:17339"/>
        <dbReference type="Rhea" id="RHEA-COMP:17340"/>
        <dbReference type="ChEBI" id="CHEBI:33019"/>
        <dbReference type="ChEBI" id="CHEBI:61560"/>
        <dbReference type="ChEBI" id="CHEBI:173112"/>
        <dbReference type="EC" id="2.7.7.49"/>
    </reaction>
</comment>
<evidence type="ECO:0000256" key="14">
    <source>
        <dbReference type="ARBA" id="ARBA00022908"/>
    </source>
</evidence>
<keyword evidence="6" id="KW-0540">Nuclease</keyword>
<dbReference type="Gene3D" id="3.30.420.10">
    <property type="entry name" value="Ribonuclease H-like superfamily/Ribonuclease H"/>
    <property type="match status" value="1"/>
</dbReference>
<dbReference type="Pfam" id="PF25597">
    <property type="entry name" value="SH3_retrovirus"/>
    <property type="match status" value="1"/>
</dbReference>
<dbReference type="GO" id="GO:0006508">
    <property type="term" value="P:proteolysis"/>
    <property type="evidence" value="ECO:0007669"/>
    <property type="project" value="UniProtKB-KW"/>
</dbReference>
<dbReference type="InterPro" id="IPR012337">
    <property type="entry name" value="RNaseH-like_sf"/>
</dbReference>
<keyword evidence="8" id="KW-0547">Nucleotide-binding</keyword>
<dbReference type="InterPro" id="IPR025724">
    <property type="entry name" value="GAG-pre-integrase_dom"/>
</dbReference>
<feature type="compositionally biased region" description="Low complexity" evidence="21">
    <location>
        <begin position="211"/>
        <end position="225"/>
    </location>
</feature>
<evidence type="ECO:0000256" key="5">
    <source>
        <dbReference type="ARBA" id="ARBA00022695"/>
    </source>
</evidence>
<dbReference type="PROSITE" id="PS50994">
    <property type="entry name" value="INTEGRASE"/>
    <property type="match status" value="1"/>
</dbReference>
<feature type="compositionally biased region" description="Polar residues" evidence="21">
    <location>
        <begin position="270"/>
        <end position="280"/>
    </location>
</feature>
<evidence type="ECO:0000256" key="7">
    <source>
        <dbReference type="ARBA" id="ARBA00022723"/>
    </source>
</evidence>
<keyword evidence="16" id="KW-0239">DNA-directed DNA polymerase</keyword>
<evidence type="ECO:0000256" key="18">
    <source>
        <dbReference type="ARBA" id="ARBA00023172"/>
    </source>
</evidence>
<keyword evidence="13" id="KW-0694">RNA-binding</keyword>
<evidence type="ECO:0000256" key="9">
    <source>
        <dbReference type="ARBA" id="ARBA00022759"/>
    </source>
</evidence>
<dbReference type="GO" id="GO:0008233">
    <property type="term" value="F:peptidase activity"/>
    <property type="evidence" value="ECO:0007669"/>
    <property type="project" value="UniProtKB-KW"/>
</dbReference>
<keyword evidence="12" id="KW-0460">Magnesium</keyword>
<dbReference type="InterPro" id="IPR057670">
    <property type="entry name" value="SH3_retrovirus"/>
</dbReference>
<gene>
    <name evidence="23" type="ORF">NLI96_g1946</name>
</gene>
<feature type="region of interest" description="Disordered" evidence="21">
    <location>
        <begin position="254"/>
        <end position="280"/>
    </location>
</feature>
<evidence type="ECO:0000256" key="13">
    <source>
        <dbReference type="ARBA" id="ARBA00022884"/>
    </source>
</evidence>
<feature type="domain" description="Integrase catalytic" evidence="22">
    <location>
        <begin position="495"/>
        <end position="662"/>
    </location>
</feature>
<evidence type="ECO:0000256" key="19">
    <source>
        <dbReference type="ARBA" id="ARBA00048173"/>
    </source>
</evidence>
<evidence type="ECO:0000256" key="2">
    <source>
        <dbReference type="ARBA" id="ARBA00022578"/>
    </source>
</evidence>
<proteinExistence type="predicted"/>
<dbReference type="GO" id="GO:0003964">
    <property type="term" value="F:RNA-directed DNA polymerase activity"/>
    <property type="evidence" value="ECO:0007669"/>
    <property type="project" value="UniProtKB-KW"/>
</dbReference>
<comment type="function">
    <text evidence="1">The aspartyl protease (PR) mediates the proteolytic cleavages of the Gag and Gag-Pol polyproteins after assembly of the VLP.</text>
</comment>
<keyword evidence="3" id="KW-1188">Viral release from host cell</keyword>
<comment type="catalytic activity">
    <reaction evidence="20">
        <text>DNA(n) + a 2'-deoxyribonucleoside 5'-triphosphate = DNA(n+1) + diphosphate</text>
        <dbReference type="Rhea" id="RHEA:22508"/>
        <dbReference type="Rhea" id="RHEA-COMP:17339"/>
        <dbReference type="Rhea" id="RHEA-COMP:17340"/>
        <dbReference type="ChEBI" id="CHEBI:33019"/>
        <dbReference type="ChEBI" id="CHEBI:61560"/>
        <dbReference type="ChEBI" id="CHEBI:173112"/>
        <dbReference type="EC" id="2.7.7.7"/>
    </reaction>
</comment>
<reference evidence="23" key="1">
    <citation type="submission" date="2022-07" db="EMBL/GenBank/DDBJ databases">
        <title>Genome Sequence of Physisporinus lineatus.</title>
        <authorList>
            <person name="Buettner E."/>
        </authorList>
    </citation>
    <scope>NUCLEOTIDE SEQUENCE</scope>
    <source>
        <strain evidence="23">VT162</strain>
    </source>
</reference>
<evidence type="ECO:0000256" key="12">
    <source>
        <dbReference type="ARBA" id="ARBA00022842"/>
    </source>
</evidence>
<keyword evidence="16" id="KW-0808">Transferase</keyword>
<dbReference type="GO" id="GO:0032196">
    <property type="term" value="P:transposition"/>
    <property type="evidence" value="ECO:0007669"/>
    <property type="project" value="UniProtKB-KW"/>
</dbReference>
<dbReference type="PANTHER" id="PTHR42648">
    <property type="entry name" value="TRANSPOSASE, PUTATIVE-RELATED"/>
    <property type="match status" value="1"/>
</dbReference>
<dbReference type="GO" id="GO:0006310">
    <property type="term" value="P:DNA recombination"/>
    <property type="evidence" value="ECO:0007669"/>
    <property type="project" value="UniProtKB-KW"/>
</dbReference>
<evidence type="ECO:0000256" key="15">
    <source>
        <dbReference type="ARBA" id="ARBA00022918"/>
    </source>
</evidence>
<dbReference type="EMBL" id="JANAWD010000040">
    <property type="protein sequence ID" value="KAJ3489715.1"/>
    <property type="molecule type" value="Genomic_DNA"/>
</dbReference>
<evidence type="ECO:0000256" key="20">
    <source>
        <dbReference type="ARBA" id="ARBA00049244"/>
    </source>
</evidence>
<evidence type="ECO:0000256" key="1">
    <source>
        <dbReference type="ARBA" id="ARBA00002180"/>
    </source>
</evidence>
<dbReference type="GO" id="GO:0003887">
    <property type="term" value="F:DNA-directed DNA polymerase activity"/>
    <property type="evidence" value="ECO:0007669"/>
    <property type="project" value="UniProtKB-KW"/>
</dbReference>
<dbReference type="Pfam" id="PF13976">
    <property type="entry name" value="gag_pre-integrs"/>
    <property type="match status" value="1"/>
</dbReference>
<keyword evidence="18" id="KW-0233">DNA recombination</keyword>
<dbReference type="InterPro" id="IPR054722">
    <property type="entry name" value="PolX-like_BBD"/>
</dbReference>
<evidence type="ECO:0000313" key="23">
    <source>
        <dbReference type="EMBL" id="KAJ3489715.1"/>
    </source>
</evidence>
<dbReference type="InterPro" id="IPR001584">
    <property type="entry name" value="Integrase_cat-core"/>
</dbReference>
<dbReference type="GO" id="GO:0005634">
    <property type="term" value="C:nucleus"/>
    <property type="evidence" value="ECO:0007669"/>
    <property type="project" value="UniProtKB-ARBA"/>
</dbReference>
<dbReference type="Pfam" id="PF14223">
    <property type="entry name" value="Retrotran_gag_2"/>
    <property type="match status" value="1"/>
</dbReference>
<dbReference type="PANTHER" id="PTHR42648:SF11">
    <property type="entry name" value="TRANSPOSON TY4-P GAG-POL POLYPROTEIN"/>
    <property type="match status" value="1"/>
</dbReference>
<dbReference type="GO" id="GO:0046872">
    <property type="term" value="F:metal ion binding"/>
    <property type="evidence" value="ECO:0007669"/>
    <property type="project" value="UniProtKB-KW"/>
</dbReference>
<keyword evidence="11" id="KW-0067">ATP-binding</keyword>
<keyword evidence="2" id="KW-0815">Transposition</keyword>
<name>A0AAD5VF12_9APHY</name>
<keyword evidence="5" id="KW-0548">Nucleotidyltransferase</keyword>
<feature type="region of interest" description="Disordered" evidence="21">
    <location>
        <begin position="193"/>
        <end position="229"/>
    </location>
</feature>
<comment type="caution">
    <text evidence="23">The sequence shown here is derived from an EMBL/GenBank/DDBJ whole genome shotgun (WGS) entry which is preliminary data.</text>
</comment>
<evidence type="ECO:0000256" key="17">
    <source>
        <dbReference type="ARBA" id="ARBA00023113"/>
    </source>
</evidence>
<keyword evidence="15" id="KW-0695">RNA-directed DNA polymerase</keyword>
<accession>A0AAD5VF12</accession>
<keyword evidence="10" id="KW-0378">Hydrolase</keyword>
<keyword evidence="7" id="KW-0479">Metal-binding</keyword>
<dbReference type="GO" id="GO:0015074">
    <property type="term" value="P:DNA integration"/>
    <property type="evidence" value="ECO:0007669"/>
    <property type="project" value="UniProtKB-KW"/>
</dbReference>
<dbReference type="Proteomes" id="UP001212997">
    <property type="component" value="Unassembled WGS sequence"/>
</dbReference>
<evidence type="ECO:0000256" key="6">
    <source>
        <dbReference type="ARBA" id="ARBA00022722"/>
    </source>
</evidence>
<dbReference type="InterPro" id="IPR036397">
    <property type="entry name" value="RNaseH_sf"/>
</dbReference>
<evidence type="ECO:0000256" key="3">
    <source>
        <dbReference type="ARBA" id="ARBA00022612"/>
    </source>
</evidence>
<evidence type="ECO:0000259" key="22">
    <source>
        <dbReference type="PROSITE" id="PS50994"/>
    </source>
</evidence>
<sequence>MTDSSTSISIVSLNNSNYTTWTSDISAVLRCKGLFRLVNGTVSKPSDKPEDATQLESYLDKLDRAAGLLVLHVDKDQRVHLAGIEDDPIAMWKKLEEVHMSREAGTRFNAYDDLFSIRLAESESLSSLIVRVDEVMHRIKGLRPEDFDITKMDEELAIMAMIRALPQEQYGSFVSSLLLQKDLKKASVQAAFKAEETQRKPRSSPGVSTDSALRASFSASPSSSSKPKVKCDFCERYNHSVTECRSLKAYKEQQKKSKGQQSNQVQQVSPTPQAQASSALSKTEYAGNASFLSSSPSEPISYQWLVDSGATSHMTPHRHWFHTFVPWRVPVRIANGQIIYSEGKGTVLFIPRGSNRPTVAITDVLYVPELGCNLFPPLHLTQHKGFSIAITKDLISFQRDTVTLLYATVTDTNVGILNGQVQVQQHAQSSQVVLDRSLLHRRLGHISQDRLESLLKNKLVVNLKLDSETPMSGPCEACILGKQHRTPFPQQAENKHSLPLDLIFSDVHGPLPTQTIQGYRYWIIFLDDATKFCYVVLLRKKSEAFQAFQIYKAYAENLLSRRIGTLRDEKGEERISTEWDDYMKLHGIRREHTVRSTPQQNGAAERINRTLAEGVTAMLVESHLPASFWGEALATFLYVRNRSPTSSLPSTVTPYELWHNKKPSIHHLRVFGCRVYVHVQKDQRKSLKPHPLECIFLGYPDGYKG</sequence>
<organism evidence="23 24">
    <name type="scientific">Meripilus lineatus</name>
    <dbReference type="NCBI Taxonomy" id="2056292"/>
    <lineage>
        <taxon>Eukaryota</taxon>
        <taxon>Fungi</taxon>
        <taxon>Dikarya</taxon>
        <taxon>Basidiomycota</taxon>
        <taxon>Agaricomycotina</taxon>
        <taxon>Agaricomycetes</taxon>
        <taxon>Polyporales</taxon>
        <taxon>Meripilaceae</taxon>
        <taxon>Meripilus</taxon>
    </lineage>
</organism>